<evidence type="ECO:0000256" key="1">
    <source>
        <dbReference type="SAM" id="SignalP"/>
    </source>
</evidence>
<comment type="caution">
    <text evidence="3">The sequence shown here is derived from an EMBL/GenBank/DDBJ whole genome shotgun (WGS) entry which is preliminary data.</text>
</comment>
<feature type="domain" description="Outer membrane protein beta-barrel" evidence="2">
    <location>
        <begin position="24"/>
        <end position="164"/>
    </location>
</feature>
<organism evidence="3 4">
    <name type="scientific">Arthrospiribacter ruber</name>
    <dbReference type="NCBI Taxonomy" id="2487934"/>
    <lineage>
        <taxon>Bacteria</taxon>
        <taxon>Pseudomonadati</taxon>
        <taxon>Bacteroidota</taxon>
        <taxon>Cytophagia</taxon>
        <taxon>Cytophagales</taxon>
        <taxon>Cyclobacteriaceae</taxon>
        <taxon>Arthrospiribacter</taxon>
    </lineage>
</organism>
<keyword evidence="1" id="KW-0732">Signal</keyword>
<dbReference type="InterPro" id="IPR025665">
    <property type="entry name" value="Beta-barrel_OMP_2"/>
</dbReference>
<protein>
    <submittedName>
        <fullName evidence="3">Porin family protein</fullName>
    </submittedName>
</protein>
<name>A0A951J059_9BACT</name>
<sequence length="184" mass="20616">MNMKKLLLLCFVLFGFSALQNVQAQLGLKSGMNLSNFNGYSFQNRLAFRVGAFYGLEAFDNVTIEPGIYFSQKGIKSDAEGISDRLSYIDVPVLFRYGFTERFDVFAGPQASVLATRRYENPDGVSRNTSTIRGYDLAAVLGFGYELLEGVGIEFGYDFGLISLNYFDTNVKSRVFHFALTKTF</sequence>
<dbReference type="AlphaFoldDB" id="A0A951J059"/>
<dbReference type="Proteomes" id="UP000727490">
    <property type="component" value="Unassembled WGS sequence"/>
</dbReference>
<reference evidence="3 4" key="1">
    <citation type="journal article" date="2020" name="Syst. Appl. Microbiol.">
        <title>Arthrospiribacter ruber gen. nov., sp. nov., a novel bacterium isolated from Arthrospira cultures.</title>
        <authorList>
            <person name="Waleron M."/>
            <person name="Misztak A."/>
            <person name="Waleron M.M."/>
            <person name="Furmaniak M."/>
            <person name="Mrozik A."/>
            <person name="Waleron K."/>
        </authorList>
    </citation>
    <scope>NUCLEOTIDE SEQUENCE [LARGE SCALE GENOMIC DNA]</scope>
    <source>
        <strain evidence="3 4">DPMB0001</strain>
    </source>
</reference>
<evidence type="ECO:0000259" key="2">
    <source>
        <dbReference type="Pfam" id="PF13568"/>
    </source>
</evidence>
<dbReference type="Pfam" id="PF13568">
    <property type="entry name" value="OMP_b-brl_2"/>
    <property type="match status" value="1"/>
</dbReference>
<feature type="signal peptide" evidence="1">
    <location>
        <begin position="1"/>
        <end position="24"/>
    </location>
</feature>
<gene>
    <name evidence="3" type="ORF">EGN73_21485</name>
</gene>
<feature type="chain" id="PRO_5037188768" evidence="1">
    <location>
        <begin position="25"/>
        <end position="184"/>
    </location>
</feature>
<dbReference type="EMBL" id="RPHB01000014">
    <property type="protein sequence ID" value="MBW3470360.1"/>
    <property type="molecule type" value="Genomic_DNA"/>
</dbReference>
<evidence type="ECO:0000313" key="3">
    <source>
        <dbReference type="EMBL" id="MBW3470360.1"/>
    </source>
</evidence>
<proteinExistence type="predicted"/>
<keyword evidence="4" id="KW-1185">Reference proteome</keyword>
<evidence type="ECO:0000313" key="4">
    <source>
        <dbReference type="Proteomes" id="UP000727490"/>
    </source>
</evidence>
<accession>A0A951J059</accession>